<keyword evidence="2" id="KW-0614">Plasmid</keyword>
<dbReference type="PATRIC" id="fig|999552.6.peg.4184"/>
<dbReference type="KEGG" id="lmd:METH_21145"/>
<evidence type="ECO:0000313" key="2">
    <source>
        <dbReference type="EMBL" id="AHD03332.1"/>
    </source>
</evidence>
<dbReference type="InterPro" id="IPR014710">
    <property type="entry name" value="RmlC-like_jellyroll"/>
</dbReference>
<protein>
    <recommendedName>
        <fullName evidence="1">Cupin type-2 domain-containing protein</fullName>
    </recommendedName>
</protein>
<gene>
    <name evidence="2" type="ORF">METH_21145</name>
</gene>
<dbReference type="InterPro" id="IPR011051">
    <property type="entry name" value="RmlC_Cupin_sf"/>
</dbReference>
<dbReference type="PANTHER" id="PTHR38599:SF1">
    <property type="entry name" value="CUPIN DOMAIN PROTEIN (AFU_ORTHOLOGUE AFUA_3G13620)"/>
    <property type="match status" value="1"/>
</dbReference>
<feature type="domain" description="Cupin type-2" evidence="1">
    <location>
        <begin position="84"/>
        <end position="153"/>
    </location>
</feature>
<dbReference type="EMBL" id="CP006774">
    <property type="protein sequence ID" value="AHD03332.1"/>
    <property type="molecule type" value="Genomic_DNA"/>
</dbReference>
<evidence type="ECO:0000259" key="1">
    <source>
        <dbReference type="Pfam" id="PF07883"/>
    </source>
</evidence>
<dbReference type="Proteomes" id="UP000018780">
    <property type="component" value="Plasmid unnamed"/>
</dbReference>
<sequence length="169" mass="18451">MSIDNVRSTSFASVARRAASWRRPWRRLSGAVFCCLVVIATLLITVAAGNAHDAKPGIAGVQRELLRQMPLPDSPGRFVTALTIELAPGAVVGPHRHGGFVYVYLLEGRIRSQLEGQNPVEYSSGQSWTEPAEVLHRRTENPSTTEPAKFLAVIYSDADAVITRPETDN</sequence>
<keyword evidence="3" id="KW-1185">Reference proteome</keyword>
<reference evidence="2 3" key="1">
    <citation type="submission" date="2013-09" db="EMBL/GenBank/DDBJ databases">
        <authorList>
            <consortium name="DOE Joint Genome Institute"/>
            <person name="Klenk H.-P."/>
            <person name="Huntemann M."/>
            <person name="Han J."/>
            <person name="Chen A."/>
            <person name="Kyrpides N."/>
            <person name="Mavromatis K."/>
            <person name="Markowitz V."/>
            <person name="Palaniappan K."/>
            <person name="Ivanova N."/>
            <person name="Schaumberg A."/>
            <person name="Pati A."/>
            <person name="Liolios K."/>
            <person name="Nordberg H.P."/>
            <person name="Cantor M.N."/>
            <person name="Hua S.X."/>
            <person name="Woyke T."/>
        </authorList>
    </citation>
    <scope>NUCLEOTIDE SEQUENCE [LARGE SCALE GENOMIC DNA]</scope>
    <source>
        <strain evidence="2 3">DSM 14336</strain>
        <plasmid evidence="3">1</plasmid>
    </source>
</reference>
<name>V9W2B9_9RHOB</name>
<dbReference type="Gene3D" id="2.60.120.10">
    <property type="entry name" value="Jelly Rolls"/>
    <property type="match status" value="1"/>
</dbReference>
<dbReference type="HOGENOM" id="CLU_120069_1_2_5"/>
<dbReference type="Pfam" id="PF07883">
    <property type="entry name" value="Cupin_2"/>
    <property type="match status" value="1"/>
</dbReference>
<dbReference type="CDD" id="cd02234">
    <property type="entry name" value="cupin_BLR7677-like"/>
    <property type="match status" value="1"/>
</dbReference>
<dbReference type="InterPro" id="IPR013096">
    <property type="entry name" value="Cupin_2"/>
</dbReference>
<dbReference type="AlphaFoldDB" id="V9W2B9"/>
<dbReference type="SUPFAM" id="SSF51182">
    <property type="entry name" value="RmlC-like cupins"/>
    <property type="match status" value="1"/>
</dbReference>
<geneLocation type="plasmid" evidence="3">
    <name>1</name>
</geneLocation>
<dbReference type="OrthoDB" id="9813436at2"/>
<accession>V9W2B9</accession>
<evidence type="ECO:0000313" key="3">
    <source>
        <dbReference type="Proteomes" id="UP000018780"/>
    </source>
</evidence>
<dbReference type="PANTHER" id="PTHR38599">
    <property type="entry name" value="CUPIN DOMAIN PROTEIN (AFU_ORTHOLOGUE AFUA_3G13620)"/>
    <property type="match status" value="1"/>
</dbReference>
<proteinExistence type="predicted"/>
<dbReference type="RefSeq" id="WP_024092629.1">
    <property type="nucleotide sequence ID" value="NC_023146.1"/>
</dbReference>
<organism evidence="2 3">
    <name type="scientific">Leisingera methylohalidivorans DSM 14336</name>
    <dbReference type="NCBI Taxonomy" id="999552"/>
    <lineage>
        <taxon>Bacteria</taxon>
        <taxon>Pseudomonadati</taxon>
        <taxon>Pseudomonadota</taxon>
        <taxon>Alphaproteobacteria</taxon>
        <taxon>Rhodobacterales</taxon>
        <taxon>Roseobacteraceae</taxon>
        <taxon>Leisingera</taxon>
    </lineage>
</organism>